<dbReference type="PANTHER" id="PTHR24016:SF0">
    <property type="entry name" value="CONSERVED OLIGOMERIC GOLGI COMPLEX SUBUNIT 4"/>
    <property type="match status" value="1"/>
</dbReference>
<evidence type="ECO:0000313" key="3">
    <source>
        <dbReference type="Proteomes" id="UP000554482"/>
    </source>
</evidence>
<feature type="non-terminal residue" evidence="2">
    <location>
        <position position="258"/>
    </location>
</feature>
<comment type="caution">
    <text evidence="2">The sequence shown here is derived from an EMBL/GenBank/DDBJ whole genome shotgun (WGS) entry which is preliminary data.</text>
</comment>
<feature type="domain" description="Conserved oligomeric Golgi complex subunit 4 C-terminal" evidence="1">
    <location>
        <begin position="109"/>
        <end position="232"/>
    </location>
</feature>
<gene>
    <name evidence="2" type="ORF">FRX31_013718</name>
</gene>
<dbReference type="InterPro" id="IPR048684">
    <property type="entry name" value="COG4_C"/>
</dbReference>
<proteinExistence type="predicted"/>
<evidence type="ECO:0000313" key="2">
    <source>
        <dbReference type="EMBL" id="KAF5196695.1"/>
    </source>
</evidence>
<dbReference type="AlphaFoldDB" id="A0A7J6WJR5"/>
<dbReference type="InterPro" id="IPR048682">
    <property type="entry name" value="COG4"/>
</dbReference>
<dbReference type="Gene3D" id="1.20.58.1970">
    <property type="match status" value="1"/>
</dbReference>
<dbReference type="Proteomes" id="UP000554482">
    <property type="component" value="Unassembled WGS sequence"/>
</dbReference>
<evidence type="ECO:0000259" key="1">
    <source>
        <dbReference type="Pfam" id="PF20662"/>
    </source>
</evidence>
<sequence>GLERQVSVALAWVEYMLAWLNLCIPHHFPRFHFFPHTLSPHSAVIAFCKGILVHATAWDVLRADRPMQQASMKLEEVRQRMRSVLSLTDVTRFPVLKNPEVFIFVGAMQFLSTGMDQLAATVTPRILPVLDTFETINYKLSETEYAENEVNNPWVQKLLHAVETNIVWLLPAMTVNNYHSFVHFVIDFIIKILEVIMMQKRFNQLGGLQLDRDAMALVSHFSNMTRRTAADKIKINLFLLGATTVENKLQKGVGYSYA</sequence>
<protein>
    <submittedName>
        <fullName evidence="2">Conserved oligomeric golgi complex subunit</fullName>
    </submittedName>
</protein>
<reference evidence="2 3" key="1">
    <citation type="submission" date="2020-06" db="EMBL/GenBank/DDBJ databases">
        <title>Transcriptomic and genomic resources for Thalictrum thalictroides and T. hernandezii: Facilitating candidate gene discovery in an emerging model plant lineage.</title>
        <authorList>
            <person name="Arias T."/>
            <person name="Riano-Pachon D.M."/>
            <person name="Di Stilio V.S."/>
        </authorList>
    </citation>
    <scope>NUCLEOTIDE SEQUENCE [LARGE SCALE GENOMIC DNA]</scope>
    <source>
        <strain evidence="3">cv. WT478/WT964</strain>
        <tissue evidence="2">Leaves</tissue>
    </source>
</reference>
<organism evidence="2 3">
    <name type="scientific">Thalictrum thalictroides</name>
    <name type="common">Rue-anemone</name>
    <name type="synonym">Anemone thalictroides</name>
    <dbReference type="NCBI Taxonomy" id="46969"/>
    <lineage>
        <taxon>Eukaryota</taxon>
        <taxon>Viridiplantae</taxon>
        <taxon>Streptophyta</taxon>
        <taxon>Embryophyta</taxon>
        <taxon>Tracheophyta</taxon>
        <taxon>Spermatophyta</taxon>
        <taxon>Magnoliopsida</taxon>
        <taxon>Ranunculales</taxon>
        <taxon>Ranunculaceae</taxon>
        <taxon>Thalictroideae</taxon>
        <taxon>Thalictrum</taxon>
    </lineage>
</organism>
<keyword evidence="3" id="KW-1185">Reference proteome</keyword>
<dbReference type="OrthoDB" id="47059at2759"/>
<dbReference type="Pfam" id="PF20662">
    <property type="entry name" value="COG4_C"/>
    <property type="match status" value="1"/>
</dbReference>
<accession>A0A7J6WJR5</accession>
<dbReference type="EMBL" id="JABWDY010015633">
    <property type="protein sequence ID" value="KAF5196695.1"/>
    <property type="molecule type" value="Genomic_DNA"/>
</dbReference>
<name>A0A7J6WJR5_THATH</name>
<dbReference type="PANTHER" id="PTHR24016">
    <property type="entry name" value="CONSERVED OLIGOMERIC GOLGI COMPLEX SUBUNIT 4"/>
    <property type="match status" value="1"/>
</dbReference>